<dbReference type="PANTHER" id="PTHR47839:SF1">
    <property type="entry name" value="DOMAIN PROTEIN, PUTATIVE (AFU_ORTHOLOGUE AFUA_6G04830)-RELATED"/>
    <property type="match status" value="1"/>
</dbReference>
<reference evidence="1" key="1">
    <citation type="submission" date="2021-02" db="EMBL/GenBank/DDBJ databases">
        <authorList>
            <person name="Nowell W R."/>
        </authorList>
    </citation>
    <scope>NUCLEOTIDE SEQUENCE</scope>
</reference>
<name>A0A814LME6_9BILA</name>
<comment type="caution">
    <text evidence="1">The sequence shown here is derived from an EMBL/GenBank/DDBJ whole genome shotgun (WGS) entry which is preliminary data.</text>
</comment>
<protein>
    <submittedName>
        <fullName evidence="1">Uncharacterized protein</fullName>
    </submittedName>
</protein>
<dbReference type="InterPro" id="IPR022155">
    <property type="entry name" value="DUF3684"/>
</dbReference>
<dbReference type="SUPFAM" id="SSF55874">
    <property type="entry name" value="ATPase domain of HSP90 chaperone/DNA topoisomerase II/histidine kinase"/>
    <property type="match status" value="1"/>
</dbReference>
<proteinExistence type="predicted"/>
<accession>A0A814LME6</accession>
<dbReference type="Proteomes" id="UP000663870">
    <property type="component" value="Unassembled WGS sequence"/>
</dbReference>
<dbReference type="Pfam" id="PF12449">
    <property type="entry name" value="DUF3684"/>
    <property type="match status" value="1"/>
</dbReference>
<dbReference type="InterPro" id="IPR036890">
    <property type="entry name" value="HATPase_C_sf"/>
</dbReference>
<dbReference type="EMBL" id="CAJNOL010000441">
    <property type="protein sequence ID" value="CAF1065663.1"/>
    <property type="molecule type" value="Genomic_DNA"/>
</dbReference>
<keyword evidence="2" id="KW-1185">Reference proteome</keyword>
<evidence type="ECO:0000313" key="1">
    <source>
        <dbReference type="EMBL" id="CAF1065663.1"/>
    </source>
</evidence>
<sequence>MGEYNIPKSLPSDELWLKVINEGVEDRVEVNQRMLIDKMLARYSSDFVVYRELIQNSDDAQATSFTLEITCDPFTATQTYESINSDYLSMNQGQTNDTLEGIEQSIKNHFGVNTIYSNPDKNDQTPTENDFNNCVITEIRAVNNGHVFSEDDWKRVITIAEGNTNVDAIGQFGVGFFSVFSYSERPMIQSGKHCLAFVWQNGKSLTTFRKELPFDEKSSSTSIILSMKNKYILQTKPILETNEIDNKNTKNRKVHVKSKRRTKSKKNTITNEIVPTLDLIQLKAYFTKVLAFTKYINELIIKINGTIVFQANKTRKTLSSTKLSTGAKKINSNNEHNLLRLKSLVQTEETFSIVNNSSITLNHIDVEAEVIIDKGFHKQIQGVLKKSLPSTIHIEFLFPSNNIFEDEQWKTLTNNNLNNQILKGLIPFKIHDGEIIPCGQIFIGLATQQSTGIGMHVFSHLIPTIERENIDLQDPYISIWNEQLLTCIGKIVKFIYDQTILDVVNNTSQQSNQQLNAILSLYAFQPSAPNKDIGRILLDGFFSSDKDVLVPVKRSPSEHHLSLISSTQAFLTTSKHIQSFLPVPLVPFDIGKNDFFKALKKRQWIEEIDHDTILVKAHESILEFDEFIGLLRWLCSNDINNKSYMKQILLKIRYRETRQSSIIKLEKIEFYDTLNLSSLPLPPNVLPSNVVSHISREDLQRRLSLSAISMKNLIEFYLVENQQHLFQNENTSRIILSFISQRWNQFNETESNKIKGILSNLKCIPTNQGMNSPNESYIRSSSLSANLPIITLYIPQISTDKNQKDKQESTDYPVSIEFLKSIGCRTIHVPTSTNNLTIQSNSSSDDSQTLQTFIQDVLQQRKNMSDNDLRALKQNPCIIGTTLEYNSETKRKHKPCDLHFPSVANRLQWNQLPIIDWLDINPRSQEYSFLKELGVREVPDLHKLIARIDQEHYHGSKTKVEYKLPNALVFLAENFQQYYSKVWKNANIKIPFLPSSSPDVNQSTEVILTTPEVVFKEPGPLCPSLLPDVLRCFSQYFDIGLLGVKQRPPLAMAFDILMERRNQLLTVESAPTYFSYFNKLEGLNRAFIQRISNRAFIPLPGSNIFVKPSQVFIRSKCSSTGEASPDKDINAIDDTATHGLIDYLDYGRPANSFLLSIGVLSYPSAENLADLLIERQASYFAQMKDYTNDMISAKLYIYTNCLKQLAAVSNVAQHLNVEPLRSRLINKPWCLAYQIIERSDGNRERVFKIAKPTDIYLDDDHQSAIDLRPLCAPDEPELTKLYELFGSKWLSESVKRTLMHKGKFFATERSKKLHDLIHYRLDMLFVNNRGERMDNIDEKGIELLRTKFFVYETEGIQCQLTFQNRTVTLNSIECSSCALEHEKNKVTLYIQKDIPTLDYIDIATELTRFVYKKPLDALVHSISDKLASPLETLKRRGIPVDRLLKIAQQQQQQQQPIKLALQNEQTKIEKNVQKPSLQHQEQSFQLQEVQQIDHKLEQHQQNDQVHRGFFQSLKDFLVPIRYSPSSLPNNSVDNISSIVERDCINHFGRYKSSDEADIEAMIRTSRSYSATEFNQSEHSRNESNNSCEFVPASTMIRYDHYLHGISLYIDRNVTLTETMIDQGKQLAWLLSGLAKDVFNMSVQTMHLFRDIDSARIAFNSNGALFFNLRYFEQVFADELKPYIHNTSSSIPIVRTIVNFYFMVACHELSHNVDSSHDLNFISRLERVSVRFMDAKDVFLSKFSFQ</sequence>
<gene>
    <name evidence="1" type="ORF">JXQ802_LOCUS17405</name>
</gene>
<dbReference type="Gene3D" id="3.30.565.10">
    <property type="entry name" value="Histidine kinase-like ATPase, C-terminal domain"/>
    <property type="match status" value="1"/>
</dbReference>
<dbReference type="PANTHER" id="PTHR47839">
    <property type="entry name" value="DOMAIN PROTEIN, PUTATIVE (AFU_ORTHOLOGUE AFUA_6G04830)-RELATED"/>
    <property type="match status" value="1"/>
</dbReference>
<evidence type="ECO:0000313" key="2">
    <source>
        <dbReference type="Proteomes" id="UP000663870"/>
    </source>
</evidence>
<organism evidence="1 2">
    <name type="scientific">Rotaria sordida</name>
    <dbReference type="NCBI Taxonomy" id="392033"/>
    <lineage>
        <taxon>Eukaryota</taxon>
        <taxon>Metazoa</taxon>
        <taxon>Spiralia</taxon>
        <taxon>Gnathifera</taxon>
        <taxon>Rotifera</taxon>
        <taxon>Eurotatoria</taxon>
        <taxon>Bdelloidea</taxon>
        <taxon>Philodinida</taxon>
        <taxon>Philodinidae</taxon>
        <taxon>Rotaria</taxon>
    </lineage>
</organism>